<dbReference type="AlphaFoldDB" id="A0AAV4STS7"/>
<dbReference type="EMBL" id="BPLR01010062">
    <property type="protein sequence ID" value="GIY36561.1"/>
    <property type="molecule type" value="Genomic_DNA"/>
</dbReference>
<protein>
    <recommendedName>
        <fullName evidence="3">Maturase K</fullName>
    </recommendedName>
</protein>
<organism evidence="1 2">
    <name type="scientific">Caerostris extrusa</name>
    <name type="common">Bark spider</name>
    <name type="synonym">Caerostris bankana</name>
    <dbReference type="NCBI Taxonomy" id="172846"/>
    <lineage>
        <taxon>Eukaryota</taxon>
        <taxon>Metazoa</taxon>
        <taxon>Ecdysozoa</taxon>
        <taxon>Arthropoda</taxon>
        <taxon>Chelicerata</taxon>
        <taxon>Arachnida</taxon>
        <taxon>Araneae</taxon>
        <taxon>Araneomorphae</taxon>
        <taxon>Entelegynae</taxon>
        <taxon>Araneoidea</taxon>
        <taxon>Araneidae</taxon>
        <taxon>Caerostris</taxon>
    </lineage>
</organism>
<keyword evidence="2" id="KW-1185">Reference proteome</keyword>
<accession>A0AAV4STS7</accession>
<gene>
    <name evidence="1" type="ORF">CEXT_110521</name>
</gene>
<comment type="caution">
    <text evidence="1">The sequence shown here is derived from an EMBL/GenBank/DDBJ whole genome shotgun (WGS) entry which is preliminary data.</text>
</comment>
<evidence type="ECO:0000313" key="1">
    <source>
        <dbReference type="EMBL" id="GIY36561.1"/>
    </source>
</evidence>
<name>A0AAV4STS7_CAEEX</name>
<evidence type="ECO:0000313" key="2">
    <source>
        <dbReference type="Proteomes" id="UP001054945"/>
    </source>
</evidence>
<sequence>MSQVHLFYSFYSHEPKGQTIISNLRISFFQLHPSQLRLRNLLYRDLQFKSCDLSPKNLHISIRDVGSLSLPFRNVLFYALLRLRAHEKLSREKEHRVYVAIRFSIFLSDLRCGKTEHE</sequence>
<dbReference type="Proteomes" id="UP001054945">
    <property type="component" value="Unassembled WGS sequence"/>
</dbReference>
<evidence type="ECO:0008006" key="3">
    <source>
        <dbReference type="Google" id="ProtNLM"/>
    </source>
</evidence>
<reference evidence="1 2" key="1">
    <citation type="submission" date="2021-06" db="EMBL/GenBank/DDBJ databases">
        <title>Caerostris extrusa draft genome.</title>
        <authorList>
            <person name="Kono N."/>
            <person name="Arakawa K."/>
        </authorList>
    </citation>
    <scope>NUCLEOTIDE SEQUENCE [LARGE SCALE GENOMIC DNA]</scope>
</reference>
<proteinExistence type="predicted"/>